<evidence type="ECO:0000313" key="3">
    <source>
        <dbReference type="Proteomes" id="UP000236290"/>
    </source>
</evidence>
<evidence type="ECO:0008006" key="4">
    <source>
        <dbReference type="Google" id="ProtNLM"/>
    </source>
</evidence>
<name>A0A2K0UPY3_TRIHA</name>
<dbReference type="Proteomes" id="UP000236290">
    <property type="component" value="Unassembled WGS sequence"/>
</dbReference>
<evidence type="ECO:0000313" key="2">
    <source>
        <dbReference type="EMBL" id="PNP59829.1"/>
    </source>
</evidence>
<proteinExistence type="predicted"/>
<dbReference type="EMBL" id="MTYI01000005">
    <property type="protein sequence ID" value="PNP59829.1"/>
    <property type="molecule type" value="Genomic_DNA"/>
</dbReference>
<protein>
    <recommendedName>
        <fullName evidence="4">Biotrophy-associated secreted protein 2</fullName>
    </recommendedName>
</protein>
<feature type="compositionally biased region" description="Low complexity" evidence="1">
    <location>
        <begin position="116"/>
        <end position="133"/>
    </location>
</feature>
<reference evidence="2 3" key="1">
    <citation type="submission" date="2017-02" db="EMBL/GenBank/DDBJ databases">
        <title>Genomes of Trichoderma spp. with biocontrol activity.</title>
        <authorList>
            <person name="Gardiner D."/>
            <person name="Kazan K."/>
            <person name="Vos C."/>
            <person name="Harvey P."/>
        </authorList>
    </citation>
    <scope>NUCLEOTIDE SEQUENCE [LARGE SCALE GENOMIC DNA]</scope>
    <source>
        <strain evidence="2 3">Tr1</strain>
    </source>
</reference>
<dbReference type="AlphaFoldDB" id="A0A2K0UPY3"/>
<dbReference type="OrthoDB" id="2132010at2759"/>
<sequence length="312" mass="30263">MSPGLLQTSFSFFSITNFHLHLFLQPSLFKARCHFPNLPFFQSPDLTLFPSMPSAILLVPRMSEMIGGECLSSKDCASTCCAFISGGGVCSGIGAQFQAGKSGCGFGDGGAPPSQPSGSDSGSGDAGASNGAAAAPAGFDASVGDPNGAKNLGNGAGQQFITGACLSNADCASGCCAALNGGAVCSGVGAQFQNGKQGCGFSSSGGSSSAAPAGDANNAAAPPASSAAPAGFNAAVGDPAGAKNLGNGAGQQFITGACLSNADCASGCCAALNGGAVCSGVGAQFQNGKQGCGFSSAKRSVERSRIARRFRA</sequence>
<feature type="region of interest" description="Disordered" evidence="1">
    <location>
        <begin position="108"/>
        <end position="133"/>
    </location>
</feature>
<accession>A0A2K0UPY3</accession>
<organism evidence="2 3">
    <name type="scientific">Trichoderma harzianum</name>
    <name type="common">Hypocrea lixii</name>
    <dbReference type="NCBI Taxonomy" id="5544"/>
    <lineage>
        <taxon>Eukaryota</taxon>
        <taxon>Fungi</taxon>
        <taxon>Dikarya</taxon>
        <taxon>Ascomycota</taxon>
        <taxon>Pezizomycotina</taxon>
        <taxon>Sordariomycetes</taxon>
        <taxon>Hypocreomycetidae</taxon>
        <taxon>Hypocreales</taxon>
        <taxon>Hypocreaceae</taxon>
        <taxon>Trichoderma</taxon>
    </lineage>
</organism>
<evidence type="ECO:0000256" key="1">
    <source>
        <dbReference type="SAM" id="MobiDB-lite"/>
    </source>
</evidence>
<comment type="caution">
    <text evidence="2">The sequence shown here is derived from an EMBL/GenBank/DDBJ whole genome shotgun (WGS) entry which is preliminary data.</text>
</comment>
<gene>
    <name evidence="2" type="ORF">THARTR1_00708</name>
</gene>